<dbReference type="InterPro" id="IPR027417">
    <property type="entry name" value="P-loop_NTPase"/>
</dbReference>
<comment type="subunit">
    <text evidence="8">Associates with the 50S ribosomal subunit.</text>
</comment>
<feature type="binding site" evidence="8">
    <location>
        <begin position="367"/>
        <end position="370"/>
    </location>
    <ligand>
        <name>GTP</name>
        <dbReference type="ChEBI" id="CHEBI:37565"/>
        <label>2</label>
    </ligand>
</feature>
<feature type="domain" description="EngA-type G" evidence="12">
    <location>
        <begin position="31"/>
        <end position="195"/>
    </location>
</feature>
<keyword evidence="4 10" id="KW-0677">Repeat</keyword>
<dbReference type="CDD" id="cd01894">
    <property type="entry name" value="EngA1"/>
    <property type="match status" value="1"/>
</dbReference>
<name>A0A967EIM4_9PROT</name>
<reference evidence="13" key="1">
    <citation type="submission" date="2019-11" db="EMBL/GenBank/DDBJ databases">
        <title>Description of new Acetobacter species.</title>
        <authorList>
            <person name="Cleenwerck I."/>
            <person name="Sombolestani A.S."/>
        </authorList>
    </citation>
    <scope>NUCLEOTIDE SEQUENCE</scope>
    <source>
        <strain evidence="13">LMG 1626</strain>
    </source>
</reference>
<sequence length="516" mass="56358">MADTPHTRRGSRRNQRLPLRPEAPLPTGQMATVVIAGRPNVGKSTIFNRLVGRRQALVADQPGVTRDRKEGEATLRGRTVRLIDTAGLEESGPDTLFGRMRASSEQAVQTADLVLFCIDARAGITPADEHFATWLRRQNRPILLVANKAEGKAGAAAAMEAFSLGLGTPIGISAEHGDGIADLMTMIVDALPPEAPREKKEKPSAKPVVKKTEATVSLSDILEGTAELPEDVSLVDAEEDIEVPSPGPLKIAFVGRPNAGKSTLLNRVLGEERMITGPEPGLTRDSVAVIARDEHGEVQVVDTAGLRRKARIDESLEKMSTSATIEALKRAEVVVLVIDALSGIHDQDLHIARLIEREGRACVIALNKWDAVEDRVATRKAIHDRLDISLAQMRGLPVVAFSARTGAGVNKLLPAVRHVANIWNSRVPTGELNRWFEMMLDRHPPPLVSGRRLKLRYITQVKARPPTFLVFGTRADQLPDDYKRYLVNGLRETFGLEGVPIRLQLRGTKNPYADEA</sequence>
<proteinExistence type="inferred from homology"/>
<dbReference type="InterPro" id="IPR005225">
    <property type="entry name" value="Small_GTP-bd"/>
</dbReference>
<dbReference type="InterPro" id="IPR031166">
    <property type="entry name" value="G_ENGA"/>
</dbReference>
<feature type="domain" description="EngA-type G" evidence="12">
    <location>
        <begin position="249"/>
        <end position="424"/>
    </location>
</feature>
<dbReference type="PANTHER" id="PTHR43834:SF6">
    <property type="entry name" value="GTPASE DER"/>
    <property type="match status" value="1"/>
</dbReference>
<evidence type="ECO:0000256" key="10">
    <source>
        <dbReference type="RuleBase" id="RU004481"/>
    </source>
</evidence>
<evidence type="ECO:0000256" key="2">
    <source>
        <dbReference type="ARBA" id="ARBA00020953"/>
    </source>
</evidence>
<feature type="binding site" evidence="8">
    <location>
        <begin position="147"/>
        <end position="150"/>
    </location>
    <ligand>
        <name>GTP</name>
        <dbReference type="ChEBI" id="CHEBI:37565"/>
        <label>1</label>
    </ligand>
</feature>
<protein>
    <recommendedName>
        <fullName evidence="2 8">GTPase Der</fullName>
    </recommendedName>
    <alternativeName>
        <fullName evidence="7 8">GTP-binding protein EngA</fullName>
    </alternativeName>
</protein>
<evidence type="ECO:0000256" key="1">
    <source>
        <dbReference type="ARBA" id="ARBA00008279"/>
    </source>
</evidence>
<dbReference type="Pfam" id="PF01926">
    <property type="entry name" value="MMR_HSR1"/>
    <property type="match status" value="2"/>
</dbReference>
<feature type="binding site" evidence="8">
    <location>
        <begin position="84"/>
        <end position="88"/>
    </location>
    <ligand>
        <name>GTP</name>
        <dbReference type="ChEBI" id="CHEBI:37565"/>
        <label>1</label>
    </ligand>
</feature>
<feature type="binding site" evidence="8">
    <location>
        <begin position="255"/>
        <end position="262"/>
    </location>
    <ligand>
        <name>GTP</name>
        <dbReference type="ChEBI" id="CHEBI:37565"/>
        <label>2</label>
    </ligand>
</feature>
<dbReference type="Pfam" id="PF14714">
    <property type="entry name" value="KH_dom-like"/>
    <property type="match status" value="1"/>
</dbReference>
<dbReference type="InterPro" id="IPR006073">
    <property type="entry name" value="GTP-bd"/>
</dbReference>
<evidence type="ECO:0000256" key="9">
    <source>
        <dbReference type="PROSITE-ProRule" id="PRU01049"/>
    </source>
</evidence>
<dbReference type="InterPro" id="IPR015946">
    <property type="entry name" value="KH_dom-like_a/b"/>
</dbReference>
<dbReference type="FunFam" id="3.30.300.20:FF:000004">
    <property type="entry name" value="GTPase Der"/>
    <property type="match status" value="1"/>
</dbReference>
<feature type="binding site" evidence="8">
    <location>
        <begin position="37"/>
        <end position="44"/>
    </location>
    <ligand>
        <name>GTP</name>
        <dbReference type="ChEBI" id="CHEBI:37565"/>
        <label>1</label>
    </ligand>
</feature>
<evidence type="ECO:0000259" key="12">
    <source>
        <dbReference type="PROSITE" id="PS51712"/>
    </source>
</evidence>
<gene>
    <name evidence="8" type="primary">der</name>
    <name evidence="13" type="ORF">GOB87_05900</name>
</gene>
<organism evidence="13 14">
    <name type="scientific">Acetobacter estunensis</name>
    <dbReference type="NCBI Taxonomy" id="104097"/>
    <lineage>
        <taxon>Bacteria</taxon>
        <taxon>Pseudomonadati</taxon>
        <taxon>Pseudomonadota</taxon>
        <taxon>Alphaproteobacteria</taxon>
        <taxon>Acetobacterales</taxon>
        <taxon>Acetobacteraceae</taxon>
        <taxon>Acetobacter</taxon>
    </lineage>
</organism>
<dbReference type="HAMAP" id="MF_00195">
    <property type="entry name" value="GTPase_Der"/>
    <property type="match status" value="1"/>
</dbReference>
<keyword evidence="5 8" id="KW-0547">Nucleotide-binding</keyword>
<dbReference type="EMBL" id="WOTH01000008">
    <property type="protein sequence ID" value="NHO53499.1"/>
    <property type="molecule type" value="Genomic_DNA"/>
</dbReference>
<dbReference type="InterPro" id="IPR032859">
    <property type="entry name" value="KH_dom-like"/>
</dbReference>
<evidence type="ECO:0000256" key="6">
    <source>
        <dbReference type="ARBA" id="ARBA00023134"/>
    </source>
</evidence>
<dbReference type="Gene3D" id="3.40.50.300">
    <property type="entry name" value="P-loop containing nucleotide triphosphate hydrolases"/>
    <property type="match status" value="2"/>
</dbReference>
<feature type="region of interest" description="Disordered" evidence="11">
    <location>
        <begin position="1"/>
        <end position="25"/>
    </location>
</feature>
<comment type="function">
    <text evidence="8 10">GTPase that plays an essential role in the late steps of ribosome biogenesis.</text>
</comment>
<dbReference type="SUPFAM" id="SSF52540">
    <property type="entry name" value="P-loop containing nucleoside triphosphate hydrolases"/>
    <property type="match status" value="2"/>
</dbReference>
<dbReference type="GO" id="GO:0042254">
    <property type="term" value="P:ribosome biogenesis"/>
    <property type="evidence" value="ECO:0007669"/>
    <property type="project" value="UniProtKB-KW"/>
</dbReference>
<dbReference type="InterPro" id="IPR016484">
    <property type="entry name" value="GTPase_Der"/>
</dbReference>
<dbReference type="Gene3D" id="3.30.300.20">
    <property type="match status" value="1"/>
</dbReference>
<dbReference type="GO" id="GO:0005525">
    <property type="term" value="F:GTP binding"/>
    <property type="evidence" value="ECO:0007669"/>
    <property type="project" value="UniProtKB-UniRule"/>
</dbReference>
<accession>A0A967EIM4</accession>
<evidence type="ECO:0000256" key="8">
    <source>
        <dbReference type="HAMAP-Rule" id="MF_00195"/>
    </source>
</evidence>
<evidence type="ECO:0000256" key="7">
    <source>
        <dbReference type="ARBA" id="ARBA00032345"/>
    </source>
</evidence>
<comment type="similarity">
    <text evidence="1 8 9 10">Belongs to the TRAFAC class TrmE-Era-EngA-EngB-Septin-like GTPase superfamily. EngA (Der) GTPase family.</text>
</comment>
<dbReference type="PANTHER" id="PTHR43834">
    <property type="entry name" value="GTPASE DER"/>
    <property type="match status" value="1"/>
</dbReference>
<dbReference type="NCBIfam" id="TIGR00231">
    <property type="entry name" value="small_GTP"/>
    <property type="match status" value="2"/>
</dbReference>
<evidence type="ECO:0000256" key="5">
    <source>
        <dbReference type="ARBA" id="ARBA00022741"/>
    </source>
</evidence>
<evidence type="ECO:0000256" key="3">
    <source>
        <dbReference type="ARBA" id="ARBA00022517"/>
    </source>
</evidence>
<evidence type="ECO:0000313" key="14">
    <source>
        <dbReference type="Proteomes" id="UP000597459"/>
    </source>
</evidence>
<keyword evidence="3 8" id="KW-0690">Ribosome biogenesis</keyword>
<dbReference type="Proteomes" id="UP000597459">
    <property type="component" value="Unassembled WGS sequence"/>
</dbReference>
<dbReference type="NCBIfam" id="TIGR03594">
    <property type="entry name" value="GTPase_EngA"/>
    <property type="match status" value="1"/>
</dbReference>
<keyword evidence="14" id="KW-1185">Reference proteome</keyword>
<dbReference type="CDD" id="cd01895">
    <property type="entry name" value="EngA2"/>
    <property type="match status" value="1"/>
</dbReference>
<feature type="binding site" evidence="8">
    <location>
        <begin position="302"/>
        <end position="306"/>
    </location>
    <ligand>
        <name>GTP</name>
        <dbReference type="ChEBI" id="CHEBI:37565"/>
        <label>2</label>
    </ligand>
</feature>
<comment type="caution">
    <text evidence="13">The sequence shown here is derived from an EMBL/GenBank/DDBJ whole genome shotgun (WGS) entry which is preliminary data.</text>
</comment>
<dbReference type="PRINTS" id="PR00326">
    <property type="entry name" value="GTP1OBG"/>
</dbReference>
<dbReference type="AlphaFoldDB" id="A0A967EIM4"/>
<dbReference type="PIRSF" id="PIRSF006485">
    <property type="entry name" value="GTP-binding_EngA"/>
    <property type="match status" value="1"/>
</dbReference>
<dbReference type="PROSITE" id="PS51712">
    <property type="entry name" value="G_ENGA"/>
    <property type="match status" value="2"/>
</dbReference>
<keyword evidence="6 8" id="KW-0342">GTP-binding</keyword>
<dbReference type="FunFam" id="3.40.50.300:FF:000057">
    <property type="entry name" value="GTPase Der"/>
    <property type="match status" value="1"/>
</dbReference>
<evidence type="ECO:0000313" key="13">
    <source>
        <dbReference type="EMBL" id="NHO53499.1"/>
    </source>
</evidence>
<evidence type="ECO:0000256" key="4">
    <source>
        <dbReference type="ARBA" id="ARBA00022737"/>
    </source>
</evidence>
<evidence type="ECO:0000256" key="11">
    <source>
        <dbReference type="SAM" id="MobiDB-lite"/>
    </source>
</evidence>